<dbReference type="Gene3D" id="3.90.550.10">
    <property type="entry name" value="Spore Coat Polysaccharide Biosynthesis Protein SpsA, Chain A"/>
    <property type="match status" value="1"/>
</dbReference>
<evidence type="ECO:0000256" key="4">
    <source>
        <dbReference type="ARBA" id="ARBA00022679"/>
    </source>
</evidence>
<dbReference type="GO" id="GO:0071555">
    <property type="term" value="P:cell wall organization"/>
    <property type="evidence" value="ECO:0007669"/>
    <property type="project" value="UniProtKB-KW"/>
</dbReference>
<dbReference type="Pfam" id="PF25557">
    <property type="entry name" value="GAUT_1"/>
    <property type="match status" value="1"/>
</dbReference>
<dbReference type="InterPro" id="IPR002495">
    <property type="entry name" value="Glyco_trans_8"/>
</dbReference>
<keyword evidence="5" id="KW-0812">Transmembrane</keyword>
<dbReference type="PANTHER" id="PTHR32116:SF58">
    <property type="entry name" value="GALACTURONOSYLTRANSFERASE 2-RELATED"/>
    <property type="match status" value="1"/>
</dbReference>
<keyword evidence="5" id="KW-0472">Membrane</keyword>
<dbReference type="CDD" id="cd06429">
    <property type="entry name" value="GT8_like_1"/>
    <property type="match status" value="1"/>
</dbReference>
<dbReference type="InterPro" id="IPR029993">
    <property type="entry name" value="GAUT"/>
</dbReference>
<comment type="caution">
    <text evidence="6">The sequence shown here is derived from an EMBL/GenBank/DDBJ whole genome shotgun (WGS) entry which is preliminary data.</text>
</comment>
<accession>A0ABD0ZYE8</accession>
<dbReference type="PANTHER" id="PTHR32116">
    <property type="entry name" value="GALACTURONOSYLTRANSFERASE 4-RELATED"/>
    <property type="match status" value="1"/>
</dbReference>
<comment type="similarity">
    <text evidence="2 5">Belongs to the glycosyltransferase 8 family.</text>
</comment>
<reference evidence="6 7" key="1">
    <citation type="submission" date="2024-04" db="EMBL/GenBank/DDBJ databases">
        <title>Genome assembly C_amara_ONT_v2.</title>
        <authorList>
            <person name="Yant L."/>
            <person name="Moore C."/>
            <person name="Slenker M."/>
        </authorList>
    </citation>
    <scope>NUCLEOTIDE SEQUENCE [LARGE SCALE GENOMIC DNA]</scope>
    <source>
        <tissue evidence="6">Leaf</tissue>
    </source>
</reference>
<evidence type="ECO:0000256" key="3">
    <source>
        <dbReference type="ARBA" id="ARBA00022676"/>
    </source>
</evidence>
<proteinExistence type="inferred from homology"/>
<dbReference type="AlphaFoldDB" id="A0ABD0ZYE8"/>
<feature type="transmembrane region" description="Helical" evidence="5">
    <location>
        <begin position="21"/>
        <end position="44"/>
    </location>
</feature>
<dbReference type="GO" id="GO:0000139">
    <property type="term" value="C:Golgi membrane"/>
    <property type="evidence" value="ECO:0007669"/>
    <property type="project" value="UniProtKB-SubCell"/>
</dbReference>
<comment type="subcellular location">
    <subcellularLocation>
        <location evidence="5">Golgi apparatus membrane</location>
        <topology evidence="5">Single-pass type II membrane protein</topology>
    </subcellularLocation>
</comment>
<dbReference type="EC" id="2.4.1.-" evidence="5"/>
<evidence type="ECO:0000313" key="7">
    <source>
        <dbReference type="Proteomes" id="UP001558713"/>
    </source>
</evidence>
<keyword evidence="5" id="KW-0333">Golgi apparatus</keyword>
<keyword evidence="5" id="KW-0961">Cell wall biogenesis/degradation</keyword>
<evidence type="ECO:0000256" key="2">
    <source>
        <dbReference type="ARBA" id="ARBA00006351"/>
    </source>
</evidence>
<comment type="pathway">
    <text evidence="1 5">Glycan metabolism; pectin biosynthesis.</text>
</comment>
<keyword evidence="3 5" id="KW-0328">Glycosyltransferase</keyword>
<name>A0ABD0ZYE8_CARAN</name>
<dbReference type="EMBL" id="JBANAX010000847">
    <property type="protein sequence ID" value="KAL1191641.1"/>
    <property type="molecule type" value="Genomic_DNA"/>
</dbReference>
<evidence type="ECO:0000313" key="6">
    <source>
        <dbReference type="EMBL" id="KAL1191641.1"/>
    </source>
</evidence>
<keyword evidence="5" id="KW-1133">Transmembrane helix</keyword>
<dbReference type="Pfam" id="PF01501">
    <property type="entry name" value="Glyco_transf_8"/>
    <property type="match status" value="1"/>
</dbReference>
<evidence type="ECO:0000256" key="5">
    <source>
        <dbReference type="RuleBase" id="RU362027"/>
    </source>
</evidence>
<protein>
    <recommendedName>
        <fullName evidence="5">Hexosyltransferase</fullName>
        <ecNumber evidence="5">2.4.1.-</ecNumber>
    </recommendedName>
</protein>
<dbReference type="InterPro" id="IPR029044">
    <property type="entry name" value="Nucleotide-diphossugar_trans"/>
</dbReference>
<gene>
    <name evidence="6" type="ORF">V5N11_000020</name>
</gene>
<keyword evidence="4" id="KW-0808">Transferase</keyword>
<dbReference type="SUPFAM" id="SSF53448">
    <property type="entry name" value="Nucleotide-diphospho-sugar transferases"/>
    <property type="match status" value="1"/>
</dbReference>
<keyword evidence="7" id="KW-1185">Reference proteome</keyword>
<dbReference type="GO" id="GO:0016757">
    <property type="term" value="F:glycosyltransferase activity"/>
    <property type="evidence" value="ECO:0007669"/>
    <property type="project" value="UniProtKB-KW"/>
</dbReference>
<evidence type="ECO:0000256" key="1">
    <source>
        <dbReference type="ARBA" id="ARBA00004877"/>
    </source>
</evidence>
<organism evidence="6 7">
    <name type="scientific">Cardamine amara subsp. amara</name>
    <dbReference type="NCBI Taxonomy" id="228776"/>
    <lineage>
        <taxon>Eukaryota</taxon>
        <taxon>Viridiplantae</taxon>
        <taxon>Streptophyta</taxon>
        <taxon>Embryophyta</taxon>
        <taxon>Tracheophyta</taxon>
        <taxon>Spermatophyta</taxon>
        <taxon>Magnoliopsida</taxon>
        <taxon>eudicotyledons</taxon>
        <taxon>Gunneridae</taxon>
        <taxon>Pentapetalae</taxon>
        <taxon>rosids</taxon>
        <taxon>malvids</taxon>
        <taxon>Brassicales</taxon>
        <taxon>Brassicaceae</taxon>
        <taxon>Cardamineae</taxon>
        <taxon>Cardamine</taxon>
    </lineage>
</organism>
<sequence length="664" mass="77407">MFPKARRFQRRFTFRDLFHRCLIPVIIGFLSSLVFAAFLTGYLLHTRSSFDKDNIGNNFIDKDLNWREYEALQSVGSIFSKEVLGVLNATTSNLDPLSLEYLRKKNSVESYVSSEGNEDQMVPGFGHGTWIGKRFQMLNDTTEMLSERSLREERRVKRSNELMNDDTIKKFEKAAIARSRSVDSAALGNYTIWKNEYRKGKTFEDMLHLMQEQIIMARVYSGLSKMTNNLVLHQELETLLMKLASEEELTGIDQQQSRLLDTVRDMGQILARASEQLYGCKLMTNMLRAMLQTAEDELEYTQTYITFLTQLASKSLPDAIHCLTMRLNLEYYLLPLPMRNFPRKENLENTKLYHYAIFSDNVLATSVVVNSTVMNAKDSSSHVFHLVTDKLNFGAMSMWFLLNPPGEATIHVQRFEDFSWLNASYSPVMRQLESASMKKFYFKTERSESVESGSESLKYRYPKYMSMLNHLRFYIPKIFPKLEKILFLDDDVVVQKDLAPLWSINLKGKVNGAVETCGVTFHRLDTYLNFSDEHISENFDPKFCAWAYGMNIFDLKEWKKNNITETYHFWQDLNENRTLWKLGTLPPGLITFYKLTLALESKWHLLGLGYDKGIDARKIEKSGVIHFNGHMKPWTEMGIAKYQPYWTKYINFDHPYIFSCKLFE</sequence>
<dbReference type="Proteomes" id="UP001558713">
    <property type="component" value="Unassembled WGS sequence"/>
</dbReference>